<dbReference type="SUPFAM" id="SSF69118">
    <property type="entry name" value="AhpD-like"/>
    <property type="match status" value="1"/>
</dbReference>
<evidence type="ECO:0000313" key="3">
    <source>
        <dbReference type="Proteomes" id="UP000569951"/>
    </source>
</evidence>
<name>A0A841HV07_9DEIO</name>
<gene>
    <name evidence="2" type="ORF">HNR42_000725</name>
</gene>
<feature type="domain" description="Carboxymuconolactone decarboxylase-like" evidence="1">
    <location>
        <begin position="27"/>
        <end position="111"/>
    </location>
</feature>
<dbReference type="EMBL" id="JACHHG010000002">
    <property type="protein sequence ID" value="MBB6097311.1"/>
    <property type="molecule type" value="Genomic_DNA"/>
</dbReference>
<dbReference type="InterPro" id="IPR029032">
    <property type="entry name" value="AhpD-like"/>
</dbReference>
<organism evidence="2 3">
    <name type="scientific">Deinobacterium chartae</name>
    <dbReference type="NCBI Taxonomy" id="521158"/>
    <lineage>
        <taxon>Bacteria</taxon>
        <taxon>Thermotogati</taxon>
        <taxon>Deinococcota</taxon>
        <taxon>Deinococci</taxon>
        <taxon>Deinococcales</taxon>
        <taxon>Deinococcaceae</taxon>
        <taxon>Deinobacterium</taxon>
    </lineage>
</organism>
<protein>
    <submittedName>
        <fullName evidence="2">4-carboxymuconolactone decarboxylase</fullName>
        <ecNumber evidence="2">4.1.1.44</ecNumber>
    </submittedName>
</protein>
<dbReference type="PANTHER" id="PTHR33570:SF2">
    <property type="entry name" value="CARBOXYMUCONOLACTONE DECARBOXYLASE-LIKE DOMAIN-CONTAINING PROTEIN"/>
    <property type="match status" value="1"/>
</dbReference>
<comment type="caution">
    <text evidence="2">The sequence shown here is derived from an EMBL/GenBank/DDBJ whole genome shotgun (WGS) entry which is preliminary data.</text>
</comment>
<evidence type="ECO:0000259" key="1">
    <source>
        <dbReference type="Pfam" id="PF02627"/>
    </source>
</evidence>
<sequence>MSESDARTVLWGRQRERIEDRLRDLDPDLARYVLEFAYGEVYERPGLDLKTKELLACVMLMSLGNPDELKTHLRGALRAGASEEELRETLLFAIPYLGFPRVVGAMQALRELLEARKKER</sequence>
<keyword evidence="3" id="KW-1185">Reference proteome</keyword>
<dbReference type="InterPro" id="IPR003779">
    <property type="entry name" value="CMD-like"/>
</dbReference>
<dbReference type="InterPro" id="IPR052512">
    <property type="entry name" value="4CMD/NDH-1_regulator"/>
</dbReference>
<dbReference type="EC" id="4.1.1.44" evidence="2"/>
<keyword evidence="2" id="KW-0456">Lyase</keyword>
<dbReference type="RefSeq" id="WP_183984583.1">
    <property type="nucleotide sequence ID" value="NZ_JACHHG010000002.1"/>
</dbReference>
<reference evidence="2 3" key="1">
    <citation type="submission" date="2020-08" db="EMBL/GenBank/DDBJ databases">
        <title>Genomic Encyclopedia of Type Strains, Phase IV (KMG-IV): sequencing the most valuable type-strain genomes for metagenomic binning, comparative biology and taxonomic classification.</title>
        <authorList>
            <person name="Goeker M."/>
        </authorList>
    </citation>
    <scope>NUCLEOTIDE SEQUENCE [LARGE SCALE GENOMIC DNA]</scope>
    <source>
        <strain evidence="2 3">DSM 21458</strain>
    </source>
</reference>
<evidence type="ECO:0000313" key="2">
    <source>
        <dbReference type="EMBL" id="MBB6097311.1"/>
    </source>
</evidence>
<dbReference type="GO" id="GO:0047575">
    <property type="term" value="F:4-carboxymuconolactone decarboxylase activity"/>
    <property type="evidence" value="ECO:0007669"/>
    <property type="project" value="UniProtKB-EC"/>
</dbReference>
<dbReference type="Proteomes" id="UP000569951">
    <property type="component" value="Unassembled WGS sequence"/>
</dbReference>
<dbReference type="AlphaFoldDB" id="A0A841HV07"/>
<dbReference type="PANTHER" id="PTHR33570">
    <property type="entry name" value="4-CARBOXYMUCONOLACTONE DECARBOXYLASE FAMILY PROTEIN"/>
    <property type="match status" value="1"/>
</dbReference>
<proteinExistence type="predicted"/>
<dbReference type="GO" id="GO:0051920">
    <property type="term" value="F:peroxiredoxin activity"/>
    <property type="evidence" value="ECO:0007669"/>
    <property type="project" value="InterPro"/>
</dbReference>
<accession>A0A841HV07</accession>
<dbReference type="Pfam" id="PF02627">
    <property type="entry name" value="CMD"/>
    <property type="match status" value="1"/>
</dbReference>
<dbReference type="Gene3D" id="1.20.1290.10">
    <property type="entry name" value="AhpD-like"/>
    <property type="match status" value="1"/>
</dbReference>